<sequence>MPEDARDDEDARDGTVTFVNRFTVHASPAEFERAFVETAEFMARQDGFIEHTLLRHVDDEHRYVNIARWRDEAAFRAAVAAPGFGPHAAALRALSTSEPNLYTPAGPTRRSPLAEVGEGSAARF</sequence>
<dbReference type="PROSITE" id="PS51725">
    <property type="entry name" value="ABM"/>
    <property type="match status" value="1"/>
</dbReference>
<protein>
    <recommendedName>
        <fullName evidence="2">ABM domain-containing protein</fullName>
    </recommendedName>
</protein>
<dbReference type="EMBL" id="BAAATD010000009">
    <property type="protein sequence ID" value="GAA2617415.1"/>
    <property type="molecule type" value="Genomic_DNA"/>
</dbReference>
<feature type="domain" description="ABM" evidence="2">
    <location>
        <begin position="16"/>
        <end position="103"/>
    </location>
</feature>
<comment type="caution">
    <text evidence="3">The sequence shown here is derived from an EMBL/GenBank/DDBJ whole genome shotgun (WGS) entry which is preliminary data.</text>
</comment>
<evidence type="ECO:0000259" key="2">
    <source>
        <dbReference type="PROSITE" id="PS51725"/>
    </source>
</evidence>
<dbReference type="Gene3D" id="3.30.70.100">
    <property type="match status" value="1"/>
</dbReference>
<dbReference type="InterPro" id="IPR011008">
    <property type="entry name" value="Dimeric_a/b-barrel"/>
</dbReference>
<dbReference type="SUPFAM" id="SSF54909">
    <property type="entry name" value="Dimeric alpha+beta barrel"/>
    <property type="match status" value="1"/>
</dbReference>
<keyword evidence="4" id="KW-1185">Reference proteome</keyword>
<gene>
    <name evidence="3" type="ORF">GCM10010411_60800</name>
</gene>
<evidence type="ECO:0000256" key="1">
    <source>
        <dbReference type="SAM" id="MobiDB-lite"/>
    </source>
</evidence>
<dbReference type="InterPro" id="IPR007138">
    <property type="entry name" value="ABM_dom"/>
</dbReference>
<dbReference type="Pfam" id="PF03992">
    <property type="entry name" value="ABM"/>
    <property type="match status" value="1"/>
</dbReference>
<feature type="region of interest" description="Disordered" evidence="1">
    <location>
        <begin position="98"/>
        <end position="124"/>
    </location>
</feature>
<evidence type="ECO:0000313" key="3">
    <source>
        <dbReference type="EMBL" id="GAA2617415.1"/>
    </source>
</evidence>
<proteinExistence type="predicted"/>
<evidence type="ECO:0000313" key="4">
    <source>
        <dbReference type="Proteomes" id="UP001501509"/>
    </source>
</evidence>
<reference evidence="3 4" key="1">
    <citation type="journal article" date="2019" name="Int. J. Syst. Evol. Microbiol.">
        <title>The Global Catalogue of Microorganisms (GCM) 10K type strain sequencing project: providing services to taxonomists for standard genome sequencing and annotation.</title>
        <authorList>
            <consortium name="The Broad Institute Genomics Platform"/>
            <consortium name="The Broad Institute Genome Sequencing Center for Infectious Disease"/>
            <person name="Wu L."/>
            <person name="Ma J."/>
        </authorList>
    </citation>
    <scope>NUCLEOTIDE SEQUENCE [LARGE SCALE GENOMIC DNA]</scope>
    <source>
        <strain evidence="3 4">JCM 6833</strain>
    </source>
</reference>
<dbReference type="Proteomes" id="UP001501509">
    <property type="component" value="Unassembled WGS sequence"/>
</dbReference>
<accession>A0ABN3Q5R0</accession>
<organism evidence="3 4">
    <name type="scientific">Actinomadura fulvescens</name>
    <dbReference type="NCBI Taxonomy" id="46160"/>
    <lineage>
        <taxon>Bacteria</taxon>
        <taxon>Bacillati</taxon>
        <taxon>Actinomycetota</taxon>
        <taxon>Actinomycetes</taxon>
        <taxon>Streptosporangiales</taxon>
        <taxon>Thermomonosporaceae</taxon>
        <taxon>Actinomadura</taxon>
    </lineage>
</organism>
<name>A0ABN3Q5R0_9ACTN</name>